<keyword evidence="1" id="KW-0863">Zinc-finger</keyword>
<dbReference type="GO" id="GO:0008270">
    <property type="term" value="F:zinc ion binding"/>
    <property type="evidence" value="ECO:0007669"/>
    <property type="project" value="UniProtKB-KW"/>
</dbReference>
<sequence>MRGANTESQIDGHIRQVNEGNFFERVRMETRKRQNPAMQNCFTEQTVPPQIFQQTSDFFGTTTKSKHMRTKPQLGGGESEAVISCNISGQTVTLFCETCCQLLCQSCATLHGSHDIRLCDISRYLSEKAALSKDLAAMKQQCEQQLSSQWINLDTNSRQLKQQSIEQIKTHLFNHQKQALSTLERQLTSTFNPSILTSSINQAQFTHQQRGTYHDQRNQFSREQAVTYDRVVKFQEDLMLRKIQTYKEKLFSQMKKLNDQTIQLFSTGEQRQGEGVDASVLDYNSEFIVIHDTRLPECSYLCQAHQEYLSIFNSGVMHVNSRSKRVVKFLVIDPQKLILDDLKESFVKRDYLSTFQGMLLIDTHQNTQGVLRLVIYQLDLHFQITSRFILTDEALCREHFTPVLSDTSIYLIGGKSPYSQCLEILHTNLLTLHTFDYLSTKDGLVSQLTHQREKPIAKIFANMLFITGGTNSEYKIFIPYVEIIELTSAQRLAYIQLEQCFGVPLSLDYSRFCMHVCEEKLHIYHCATVAQGKLRLEYIQVDLQHGQQRVSQQQEVCSITSLPATIVDGVISCVSAIESGQFDFTSYDAKSFKLLI</sequence>
<gene>
    <name evidence="3" type="ORF">FGO68_gene14959</name>
</gene>
<dbReference type="Pfam" id="PF00643">
    <property type="entry name" value="zf-B_box"/>
    <property type="match status" value="1"/>
</dbReference>
<dbReference type="AlphaFoldDB" id="A0A8J8NUY0"/>
<accession>A0A8J8NUY0</accession>
<name>A0A8J8NUY0_HALGN</name>
<comment type="caution">
    <text evidence="3">The sequence shown here is derived from an EMBL/GenBank/DDBJ whole genome shotgun (WGS) entry which is preliminary data.</text>
</comment>
<keyword evidence="4" id="KW-1185">Reference proteome</keyword>
<dbReference type="Proteomes" id="UP000785679">
    <property type="component" value="Unassembled WGS sequence"/>
</dbReference>
<organism evidence="3 4">
    <name type="scientific">Halteria grandinella</name>
    <dbReference type="NCBI Taxonomy" id="5974"/>
    <lineage>
        <taxon>Eukaryota</taxon>
        <taxon>Sar</taxon>
        <taxon>Alveolata</taxon>
        <taxon>Ciliophora</taxon>
        <taxon>Intramacronucleata</taxon>
        <taxon>Spirotrichea</taxon>
        <taxon>Stichotrichia</taxon>
        <taxon>Sporadotrichida</taxon>
        <taxon>Halteriidae</taxon>
        <taxon>Halteria</taxon>
    </lineage>
</organism>
<evidence type="ECO:0000259" key="2">
    <source>
        <dbReference type="PROSITE" id="PS50119"/>
    </source>
</evidence>
<evidence type="ECO:0000313" key="4">
    <source>
        <dbReference type="Proteomes" id="UP000785679"/>
    </source>
</evidence>
<reference evidence="3" key="1">
    <citation type="submission" date="2019-06" db="EMBL/GenBank/DDBJ databases">
        <authorList>
            <person name="Zheng W."/>
        </authorList>
    </citation>
    <scope>NUCLEOTIDE SEQUENCE</scope>
    <source>
        <strain evidence="3">QDHG01</strain>
    </source>
</reference>
<proteinExistence type="predicted"/>
<keyword evidence="1" id="KW-0479">Metal-binding</keyword>
<evidence type="ECO:0000313" key="3">
    <source>
        <dbReference type="EMBL" id="TNV82231.1"/>
    </source>
</evidence>
<dbReference type="SUPFAM" id="SSF57845">
    <property type="entry name" value="B-box zinc-binding domain"/>
    <property type="match status" value="1"/>
</dbReference>
<dbReference type="InterPro" id="IPR000315">
    <property type="entry name" value="Znf_B-box"/>
</dbReference>
<evidence type="ECO:0000256" key="1">
    <source>
        <dbReference type="PROSITE-ProRule" id="PRU00024"/>
    </source>
</evidence>
<protein>
    <recommendedName>
        <fullName evidence="2">B box-type domain-containing protein</fullName>
    </recommendedName>
</protein>
<feature type="domain" description="B box-type" evidence="2">
    <location>
        <begin position="80"/>
        <end position="116"/>
    </location>
</feature>
<keyword evidence="1" id="KW-0862">Zinc</keyword>
<dbReference type="PROSITE" id="PS50119">
    <property type="entry name" value="ZF_BBOX"/>
    <property type="match status" value="1"/>
</dbReference>
<dbReference type="EMBL" id="RRYP01005218">
    <property type="protein sequence ID" value="TNV82231.1"/>
    <property type="molecule type" value="Genomic_DNA"/>
</dbReference>